<protein>
    <submittedName>
        <fullName evidence="1">Uncharacterized protein</fullName>
    </submittedName>
</protein>
<evidence type="ECO:0000313" key="1">
    <source>
        <dbReference type="EMBL" id="GAA0209181.1"/>
    </source>
</evidence>
<proteinExistence type="predicted"/>
<keyword evidence="2" id="KW-1185">Reference proteome</keyword>
<gene>
    <name evidence="1" type="ORF">GCM10009123_15790</name>
</gene>
<sequence>MFPPHNSIKNRQFNITELAKKGGFFQAQECSRAQESNYVSAVYTLADTYILQGILKGYLLFA</sequence>
<dbReference type="Proteomes" id="UP001501221">
    <property type="component" value="Unassembled WGS sequence"/>
</dbReference>
<reference evidence="2" key="1">
    <citation type="journal article" date="2019" name="Int. J. Syst. Evol. Microbiol.">
        <title>The Global Catalogue of Microorganisms (GCM) 10K type strain sequencing project: providing services to taxonomists for standard genome sequencing and annotation.</title>
        <authorList>
            <consortium name="The Broad Institute Genomics Platform"/>
            <consortium name="The Broad Institute Genome Sequencing Center for Infectious Disease"/>
            <person name="Wu L."/>
            <person name="Ma J."/>
        </authorList>
    </citation>
    <scope>NUCLEOTIDE SEQUENCE [LARGE SCALE GENOMIC DNA]</scope>
    <source>
        <strain evidence="2">JCM 16211</strain>
    </source>
</reference>
<organism evidence="1 2">
    <name type="scientific">Kangiella japonica</name>
    <dbReference type="NCBI Taxonomy" id="647384"/>
    <lineage>
        <taxon>Bacteria</taxon>
        <taxon>Pseudomonadati</taxon>
        <taxon>Pseudomonadota</taxon>
        <taxon>Gammaproteobacteria</taxon>
        <taxon>Kangiellales</taxon>
        <taxon>Kangiellaceae</taxon>
        <taxon>Kangiella</taxon>
    </lineage>
</organism>
<evidence type="ECO:0000313" key="2">
    <source>
        <dbReference type="Proteomes" id="UP001501221"/>
    </source>
</evidence>
<name>A0ABP3CL82_9GAMM</name>
<comment type="caution">
    <text evidence="1">The sequence shown here is derived from an EMBL/GenBank/DDBJ whole genome shotgun (WGS) entry which is preliminary data.</text>
</comment>
<dbReference type="EMBL" id="BAAAFM010000003">
    <property type="protein sequence ID" value="GAA0209181.1"/>
    <property type="molecule type" value="Genomic_DNA"/>
</dbReference>
<accession>A0ABP3CL82</accession>